<feature type="region of interest" description="Disordered" evidence="1">
    <location>
        <begin position="43"/>
        <end position="84"/>
    </location>
</feature>
<evidence type="ECO:0000313" key="2">
    <source>
        <dbReference type="EMBL" id="KAJ6241897.1"/>
    </source>
</evidence>
<accession>A0ABQ8YBC8</accession>
<evidence type="ECO:0000313" key="3">
    <source>
        <dbReference type="Proteomes" id="UP001150062"/>
    </source>
</evidence>
<feature type="compositionally biased region" description="Basic residues" evidence="1">
    <location>
        <begin position="52"/>
        <end position="67"/>
    </location>
</feature>
<proteinExistence type="predicted"/>
<keyword evidence="3" id="KW-1185">Reference proteome</keyword>
<comment type="caution">
    <text evidence="2">The sequence shown here is derived from an EMBL/GenBank/DDBJ whole genome shotgun (WGS) entry which is preliminary data.</text>
</comment>
<sequence>MMSTNSLVSPKIQKINQTQNNSLQGNDILVLSRKRICNNFDLVKPTNQQKNQNKKTHENKKKQRTLHMRNLESDPIITTQESDSSDEVEFCYEIKSQGPILDLDGSMGKYSSIVICNEPEIELSQKNSDMLDFMTQLETVLDNYQEVSKK</sequence>
<dbReference type="Proteomes" id="UP001150062">
    <property type="component" value="Unassembled WGS sequence"/>
</dbReference>
<dbReference type="EMBL" id="JAOAOG010000185">
    <property type="protein sequence ID" value="KAJ6241897.1"/>
    <property type="molecule type" value="Genomic_DNA"/>
</dbReference>
<reference evidence="2" key="1">
    <citation type="submission" date="2022-08" db="EMBL/GenBank/DDBJ databases">
        <title>Novel sulfate-reducing endosymbionts in the free-living metamonad Anaeramoeba.</title>
        <authorList>
            <person name="Jerlstrom-Hultqvist J."/>
            <person name="Cepicka I."/>
            <person name="Gallot-Lavallee L."/>
            <person name="Salas-Leiva D."/>
            <person name="Curtis B.A."/>
            <person name="Zahonova K."/>
            <person name="Pipaliya S."/>
            <person name="Dacks J."/>
            <person name="Roger A.J."/>
        </authorList>
    </citation>
    <scope>NUCLEOTIDE SEQUENCE</scope>
    <source>
        <strain evidence="2">Schooner1</strain>
    </source>
</reference>
<organism evidence="2 3">
    <name type="scientific">Anaeramoeba flamelloides</name>
    <dbReference type="NCBI Taxonomy" id="1746091"/>
    <lineage>
        <taxon>Eukaryota</taxon>
        <taxon>Metamonada</taxon>
        <taxon>Anaeramoebidae</taxon>
        <taxon>Anaeramoeba</taxon>
    </lineage>
</organism>
<protein>
    <submittedName>
        <fullName evidence="2">Uncharacterized protein</fullName>
    </submittedName>
</protein>
<evidence type="ECO:0000256" key="1">
    <source>
        <dbReference type="SAM" id="MobiDB-lite"/>
    </source>
</evidence>
<name>A0ABQ8YBC8_9EUKA</name>
<gene>
    <name evidence="2" type="ORF">M0813_23039</name>
</gene>